<dbReference type="EMBL" id="SLXT01000035">
    <property type="protein sequence ID" value="TCP60616.1"/>
    <property type="molecule type" value="Genomic_DNA"/>
</dbReference>
<sequence>MTKENRENINALAAKFAATNDQYILTKLYYAVQPYIQREAKRQSAKSMIPKEDYESIFGEEVWNAALQYNGKSHFMQRLHTRTHSKAIDINRYHLFTEKRSLWKVNSLDSVTSEDGTPAMDRIPAPVSVEQEVITKLSIDEFQQKNPKEGVIIKLLACGFSNLEIAKALGKAGYGSKERKDFFHSRRKFKEHFDARA</sequence>
<name>A0A4V2SW21_9FIRM</name>
<accession>A0A4V2SW21</accession>
<proteinExistence type="predicted"/>
<protein>
    <submittedName>
        <fullName evidence="1">Uncharacterized protein</fullName>
    </submittedName>
</protein>
<keyword evidence="2" id="KW-1185">Reference proteome</keyword>
<comment type="caution">
    <text evidence="1">The sequence shown here is derived from an EMBL/GenBank/DDBJ whole genome shotgun (WGS) entry which is preliminary data.</text>
</comment>
<dbReference type="Proteomes" id="UP000294813">
    <property type="component" value="Unassembled WGS sequence"/>
</dbReference>
<dbReference type="RefSeq" id="WP_131920679.1">
    <property type="nucleotide sequence ID" value="NZ_JAOQNU010000035.1"/>
</dbReference>
<gene>
    <name evidence="1" type="ORF">EDD73_1354</name>
</gene>
<dbReference type="OrthoDB" id="2085387at2"/>
<organism evidence="1 2">
    <name type="scientific">Heliophilum fasciatum</name>
    <dbReference type="NCBI Taxonomy" id="35700"/>
    <lineage>
        <taxon>Bacteria</taxon>
        <taxon>Bacillati</taxon>
        <taxon>Bacillota</taxon>
        <taxon>Clostridia</taxon>
        <taxon>Eubacteriales</taxon>
        <taxon>Heliobacteriaceae</taxon>
        <taxon>Heliophilum</taxon>
    </lineage>
</organism>
<evidence type="ECO:0000313" key="1">
    <source>
        <dbReference type="EMBL" id="TCP60616.1"/>
    </source>
</evidence>
<reference evidence="1 2" key="1">
    <citation type="submission" date="2019-03" db="EMBL/GenBank/DDBJ databases">
        <title>Genomic Encyclopedia of Type Strains, Phase IV (KMG-IV): sequencing the most valuable type-strain genomes for metagenomic binning, comparative biology and taxonomic classification.</title>
        <authorList>
            <person name="Goeker M."/>
        </authorList>
    </citation>
    <scope>NUCLEOTIDE SEQUENCE [LARGE SCALE GENOMIC DNA]</scope>
    <source>
        <strain evidence="1 2">DSM 11170</strain>
    </source>
</reference>
<dbReference type="AlphaFoldDB" id="A0A4V2SW21"/>
<evidence type="ECO:0000313" key="2">
    <source>
        <dbReference type="Proteomes" id="UP000294813"/>
    </source>
</evidence>